<dbReference type="Gene3D" id="3.40.50.12580">
    <property type="match status" value="1"/>
</dbReference>
<accession>A0ABS2Q4R8</accession>
<proteinExistence type="inferred from homology"/>
<dbReference type="RefSeq" id="WP_205005082.1">
    <property type="nucleotide sequence ID" value="NZ_CBCRXA010000001.1"/>
</dbReference>
<name>A0ABS2Q4R8_9BACL</name>
<keyword evidence="6" id="KW-0472">Membrane</keyword>
<evidence type="ECO:0000313" key="8">
    <source>
        <dbReference type="Proteomes" id="UP000823201"/>
    </source>
</evidence>
<comment type="subcellular location">
    <subcellularLocation>
        <location evidence="1">Cell membrane</location>
        <topology evidence="1">Peripheral membrane protein</topology>
    </subcellularLocation>
</comment>
<keyword evidence="5" id="KW-0777">Teichoic acid biosynthesis</keyword>
<comment type="caution">
    <text evidence="7">The sequence shown here is derived from an EMBL/GenBank/DDBJ whole genome shotgun (WGS) entry which is preliminary data.</text>
</comment>
<organism evidence="7 8">
    <name type="scientific">Sporolactobacillus spathodeae</name>
    <dbReference type="NCBI Taxonomy" id="1465502"/>
    <lineage>
        <taxon>Bacteria</taxon>
        <taxon>Bacillati</taxon>
        <taxon>Bacillota</taxon>
        <taxon>Bacilli</taxon>
        <taxon>Bacillales</taxon>
        <taxon>Sporolactobacillaceae</taxon>
        <taxon>Sporolactobacillus</taxon>
    </lineage>
</organism>
<sequence length="368" mass="42572">MVFSICRLLPLKNKIVFVASFTDNPLYVFHALRKQHVAAEIIFLCRGKVIEDFRKTGCSTFPIETFRLRHLLHAAYHLATGKVIIVDNYFAFLSVSHFRRNVTCIQLWHAVGAFKTFGLCDHSIAHRTKRARERFKQVYSHFDKIIVGSDAMEQIFHQSFGLGTDHFIHTGIPRTDLFFDQKKIEKIRQEFHRQYGNKIIILYAPTFRDNQTNLNALPFNPNVLEEKLGNNFVFLLKFHPLVSQKACLPSHSGFIIDCSDQPINTLLLGVDMLITDYSSIPFEFALLDRPMIFFPYDMENYRETRGLTEDYLETVPGPIAENEEQLVACIHQAARRGREAARFSQIWNKYSTGQSSRQVAQYIVSLLE</sequence>
<dbReference type="Gene3D" id="3.40.50.11820">
    <property type="match status" value="1"/>
</dbReference>
<dbReference type="PANTHER" id="PTHR37316:SF1">
    <property type="entry name" value="TEICHOIC ACID GLYCEROL-PHOSPHATE PRIMASE"/>
    <property type="match status" value="1"/>
</dbReference>
<dbReference type="EMBL" id="JAFBEV010000001">
    <property type="protein sequence ID" value="MBM7656728.1"/>
    <property type="molecule type" value="Genomic_DNA"/>
</dbReference>
<evidence type="ECO:0000313" key="7">
    <source>
        <dbReference type="EMBL" id="MBM7656728.1"/>
    </source>
</evidence>
<evidence type="ECO:0000256" key="6">
    <source>
        <dbReference type="ARBA" id="ARBA00023136"/>
    </source>
</evidence>
<dbReference type="InterPro" id="IPR007554">
    <property type="entry name" value="Glycerophosphate_synth"/>
</dbReference>
<evidence type="ECO:0000256" key="1">
    <source>
        <dbReference type="ARBA" id="ARBA00004202"/>
    </source>
</evidence>
<comment type="similarity">
    <text evidence="2">Belongs to the CDP-glycerol glycerophosphotransferase family.</text>
</comment>
<keyword evidence="8" id="KW-1185">Reference proteome</keyword>
<evidence type="ECO:0000256" key="2">
    <source>
        <dbReference type="ARBA" id="ARBA00010488"/>
    </source>
</evidence>
<evidence type="ECO:0000256" key="4">
    <source>
        <dbReference type="ARBA" id="ARBA00022679"/>
    </source>
</evidence>
<dbReference type="PANTHER" id="PTHR37316">
    <property type="entry name" value="TEICHOIC ACID GLYCEROL-PHOSPHATE PRIMASE"/>
    <property type="match status" value="1"/>
</dbReference>
<evidence type="ECO:0000256" key="3">
    <source>
        <dbReference type="ARBA" id="ARBA00022475"/>
    </source>
</evidence>
<keyword evidence="4" id="KW-0808">Transferase</keyword>
<dbReference type="SUPFAM" id="SSF53756">
    <property type="entry name" value="UDP-Glycosyltransferase/glycogen phosphorylase"/>
    <property type="match status" value="1"/>
</dbReference>
<dbReference type="InterPro" id="IPR051612">
    <property type="entry name" value="Teichoic_Acid_Biosynth"/>
</dbReference>
<keyword evidence="3" id="KW-1003">Cell membrane</keyword>
<dbReference type="InterPro" id="IPR043149">
    <property type="entry name" value="TagF_N"/>
</dbReference>
<reference evidence="7 8" key="1">
    <citation type="submission" date="2021-01" db="EMBL/GenBank/DDBJ databases">
        <title>Genomic Encyclopedia of Type Strains, Phase IV (KMG-IV): sequencing the most valuable type-strain genomes for metagenomic binning, comparative biology and taxonomic classification.</title>
        <authorList>
            <person name="Goeker M."/>
        </authorList>
    </citation>
    <scope>NUCLEOTIDE SEQUENCE [LARGE SCALE GENOMIC DNA]</scope>
    <source>
        <strain evidence="7 8">DSM 100968</strain>
    </source>
</reference>
<dbReference type="Pfam" id="PF04464">
    <property type="entry name" value="Glyphos_transf"/>
    <property type="match status" value="1"/>
</dbReference>
<dbReference type="InterPro" id="IPR043148">
    <property type="entry name" value="TagF_C"/>
</dbReference>
<dbReference type="Proteomes" id="UP000823201">
    <property type="component" value="Unassembled WGS sequence"/>
</dbReference>
<protein>
    <submittedName>
        <fullName evidence="7">CDP-glycerol glycerophosphotransferase (TagB/SpsB family)</fullName>
    </submittedName>
</protein>
<gene>
    <name evidence="7" type="ORF">JOC27_000164</name>
</gene>
<evidence type="ECO:0000256" key="5">
    <source>
        <dbReference type="ARBA" id="ARBA00022944"/>
    </source>
</evidence>